<evidence type="ECO:0000313" key="2">
    <source>
        <dbReference type="Proteomes" id="UP001219525"/>
    </source>
</evidence>
<sequence>MNSSTISDRTLEIHSILVTGLALVPGNIAHYIYFVLASASLAYHIARRQTPAAKINDLTAAIASAKERLTRAPSTSVRDHVLLIDQELLLRIAEKSKSQLQCRLHEIEGHSWKEYLQNVRSLLQSIEKCTKDVKSIQTKLQLSIEEDIQRKLDDEIQGSREVLAAIHLGPRGAMRIW</sequence>
<gene>
    <name evidence="1" type="ORF">GGX14DRAFT_576711</name>
</gene>
<protein>
    <submittedName>
        <fullName evidence="1">Uncharacterized protein</fullName>
    </submittedName>
</protein>
<proteinExistence type="predicted"/>
<accession>A0AAD6Y4R0</accession>
<comment type="caution">
    <text evidence="1">The sequence shown here is derived from an EMBL/GenBank/DDBJ whole genome shotgun (WGS) entry which is preliminary data.</text>
</comment>
<dbReference type="Proteomes" id="UP001219525">
    <property type="component" value="Unassembled WGS sequence"/>
</dbReference>
<organism evidence="1 2">
    <name type="scientific">Mycena pura</name>
    <dbReference type="NCBI Taxonomy" id="153505"/>
    <lineage>
        <taxon>Eukaryota</taxon>
        <taxon>Fungi</taxon>
        <taxon>Dikarya</taxon>
        <taxon>Basidiomycota</taxon>
        <taxon>Agaricomycotina</taxon>
        <taxon>Agaricomycetes</taxon>
        <taxon>Agaricomycetidae</taxon>
        <taxon>Agaricales</taxon>
        <taxon>Marasmiineae</taxon>
        <taxon>Mycenaceae</taxon>
        <taxon>Mycena</taxon>
    </lineage>
</organism>
<reference evidence="1" key="1">
    <citation type="submission" date="2023-03" db="EMBL/GenBank/DDBJ databases">
        <title>Massive genome expansion in bonnet fungi (Mycena s.s.) driven by repeated elements and novel gene families across ecological guilds.</title>
        <authorList>
            <consortium name="Lawrence Berkeley National Laboratory"/>
            <person name="Harder C.B."/>
            <person name="Miyauchi S."/>
            <person name="Viragh M."/>
            <person name="Kuo A."/>
            <person name="Thoen E."/>
            <person name="Andreopoulos B."/>
            <person name="Lu D."/>
            <person name="Skrede I."/>
            <person name="Drula E."/>
            <person name="Henrissat B."/>
            <person name="Morin E."/>
            <person name="Kohler A."/>
            <person name="Barry K."/>
            <person name="LaButti K."/>
            <person name="Morin E."/>
            <person name="Salamov A."/>
            <person name="Lipzen A."/>
            <person name="Mereny Z."/>
            <person name="Hegedus B."/>
            <person name="Baldrian P."/>
            <person name="Stursova M."/>
            <person name="Weitz H."/>
            <person name="Taylor A."/>
            <person name="Grigoriev I.V."/>
            <person name="Nagy L.G."/>
            <person name="Martin F."/>
            <person name="Kauserud H."/>
        </authorList>
    </citation>
    <scope>NUCLEOTIDE SEQUENCE</scope>
    <source>
        <strain evidence="1">9144</strain>
    </source>
</reference>
<keyword evidence="2" id="KW-1185">Reference proteome</keyword>
<dbReference type="AlphaFoldDB" id="A0AAD6Y4R0"/>
<evidence type="ECO:0000313" key="1">
    <source>
        <dbReference type="EMBL" id="KAJ7194057.1"/>
    </source>
</evidence>
<name>A0AAD6Y4R0_9AGAR</name>
<dbReference type="EMBL" id="JARJCW010000102">
    <property type="protein sequence ID" value="KAJ7194057.1"/>
    <property type="molecule type" value="Genomic_DNA"/>
</dbReference>